<keyword evidence="1" id="KW-0732">Signal</keyword>
<keyword evidence="3" id="KW-1185">Reference proteome</keyword>
<dbReference type="OrthoDB" id="2596055at2759"/>
<sequence length="265" mass="25261">MKFLSTVFAVVATAATALAQMSIDTPAAIVQCQPVALNWRGGTPPYFLSIIPGGQVSAAALIDFGEFSTTSYTWTANITAGTSQYADWYIFLDDVFAAFSITLKLTGKQASITGNTVYSSPITIQSSSNSACIGGAAASSQSSIASSASSAATTTVGSTTAQSSAATGAATSSGSSVASSASSRASSAASAASSSVASATGAASSAVSSRVASASSAVSSVAAGVSSAASSAAAAATSPASAGHVNGIKLGSVALALVGGAAAML</sequence>
<reference evidence="2" key="1">
    <citation type="submission" date="2020-07" db="EMBL/GenBank/DDBJ databases">
        <title>Draft Genome Sequence of a Deep-Sea Yeast, Naganishia (Cryptococcus) liquefaciens strain N6.</title>
        <authorList>
            <person name="Han Y.W."/>
            <person name="Kajitani R."/>
            <person name="Morimoto H."/>
            <person name="Parhat M."/>
            <person name="Tsubouchi H."/>
            <person name="Bakenova O."/>
            <person name="Ogata M."/>
            <person name="Argunhan B."/>
            <person name="Aoki R."/>
            <person name="Kajiwara S."/>
            <person name="Itoh T."/>
            <person name="Iwasaki H."/>
        </authorList>
    </citation>
    <scope>NUCLEOTIDE SEQUENCE</scope>
    <source>
        <strain evidence="2">N6</strain>
    </source>
</reference>
<proteinExistence type="predicted"/>
<dbReference type="EMBL" id="BLZA01000011">
    <property type="protein sequence ID" value="GHJ85440.1"/>
    <property type="molecule type" value="Genomic_DNA"/>
</dbReference>
<organism evidence="2 3">
    <name type="scientific">Naganishia liquefaciens</name>
    <dbReference type="NCBI Taxonomy" id="104408"/>
    <lineage>
        <taxon>Eukaryota</taxon>
        <taxon>Fungi</taxon>
        <taxon>Dikarya</taxon>
        <taxon>Basidiomycota</taxon>
        <taxon>Agaricomycotina</taxon>
        <taxon>Tremellomycetes</taxon>
        <taxon>Filobasidiales</taxon>
        <taxon>Filobasidiaceae</taxon>
        <taxon>Naganishia</taxon>
    </lineage>
</organism>
<dbReference type="PANTHER" id="PTHR37487:SF2">
    <property type="entry name" value="EXPRESSED PROTEIN"/>
    <property type="match status" value="1"/>
</dbReference>
<accession>A0A8H3TRT0</accession>
<feature type="chain" id="PRO_5034462901" evidence="1">
    <location>
        <begin position="20"/>
        <end position="265"/>
    </location>
</feature>
<dbReference type="AlphaFoldDB" id="A0A8H3TRT0"/>
<dbReference type="Proteomes" id="UP000620104">
    <property type="component" value="Unassembled WGS sequence"/>
</dbReference>
<name>A0A8H3TRT0_9TREE</name>
<evidence type="ECO:0000313" key="2">
    <source>
        <dbReference type="EMBL" id="GHJ85440.1"/>
    </source>
</evidence>
<evidence type="ECO:0000256" key="1">
    <source>
        <dbReference type="SAM" id="SignalP"/>
    </source>
</evidence>
<dbReference type="PANTHER" id="PTHR37487">
    <property type="entry name" value="CHROMOSOME 1, WHOLE GENOME SHOTGUN SEQUENCE"/>
    <property type="match status" value="1"/>
</dbReference>
<protein>
    <submittedName>
        <fullName evidence="2">Uncharacterized protein</fullName>
    </submittedName>
</protein>
<feature type="signal peptide" evidence="1">
    <location>
        <begin position="1"/>
        <end position="19"/>
    </location>
</feature>
<comment type="caution">
    <text evidence="2">The sequence shown here is derived from an EMBL/GenBank/DDBJ whole genome shotgun (WGS) entry which is preliminary data.</text>
</comment>
<gene>
    <name evidence="2" type="ORF">NliqN6_1842</name>
</gene>
<evidence type="ECO:0000313" key="3">
    <source>
        <dbReference type="Proteomes" id="UP000620104"/>
    </source>
</evidence>